<name>A0AAW9DAT6_9BACT</name>
<dbReference type="Proteomes" id="UP001283691">
    <property type="component" value="Unassembled WGS sequence"/>
</dbReference>
<evidence type="ECO:0000313" key="1">
    <source>
        <dbReference type="EMBL" id="MDX4069251.1"/>
    </source>
</evidence>
<comment type="caution">
    <text evidence="1">The sequence shown here is derived from an EMBL/GenBank/DDBJ whole genome shotgun (WGS) entry which is preliminary data.</text>
</comment>
<proteinExistence type="predicted"/>
<dbReference type="AlphaFoldDB" id="A0AAW9DAT6"/>
<reference evidence="1" key="1">
    <citation type="journal article" date="2023" name="Front. Microbiol.">
        <title>Genomic diversity and taxonomic marker for Arcobacter species.</title>
        <authorList>
            <person name="Zhou G."/>
            <person name="Gu Y."/>
            <person name="Wang H."/>
            <person name="Chen X."/>
            <person name="Zhang X."/>
            <person name="Shao Z."/>
            <person name="Yan X."/>
            <person name="Zhang J."/>
            <person name="Zhang M."/>
        </authorList>
    </citation>
    <scope>NUCLEOTIDE SEQUENCE</scope>
    <source>
        <strain evidence="1">BJSY19SF1-2</strain>
    </source>
</reference>
<accession>A0AAW9DAT6</accession>
<dbReference type="RefSeq" id="WP_066351685.1">
    <property type="nucleotide sequence ID" value="NZ_JAUQUR010000002.1"/>
</dbReference>
<reference evidence="1" key="2">
    <citation type="submission" date="2023-07" db="EMBL/GenBank/DDBJ databases">
        <authorList>
            <person name="Zhang M."/>
            <person name="Zhou G."/>
        </authorList>
    </citation>
    <scope>NUCLEOTIDE SEQUENCE</scope>
    <source>
        <strain evidence="1">BJSY19SF1-2</strain>
    </source>
</reference>
<organism evidence="1 2">
    <name type="scientific">Aliarcobacter skirrowii</name>
    <dbReference type="NCBI Taxonomy" id="28200"/>
    <lineage>
        <taxon>Bacteria</taxon>
        <taxon>Pseudomonadati</taxon>
        <taxon>Campylobacterota</taxon>
        <taxon>Epsilonproteobacteria</taxon>
        <taxon>Campylobacterales</taxon>
        <taxon>Arcobacteraceae</taxon>
        <taxon>Aliarcobacter</taxon>
    </lineage>
</organism>
<protein>
    <submittedName>
        <fullName evidence="1">Uncharacterized protein</fullName>
    </submittedName>
</protein>
<dbReference type="EMBL" id="JAUQUR010000002">
    <property type="protein sequence ID" value="MDX4069251.1"/>
    <property type="molecule type" value="Genomic_DNA"/>
</dbReference>
<sequence length="78" mass="8877">MAVEIKIQLNDFDYIVISDCFTNGIDFKMYSKSEDGTIRKFTDGLSDSMKISQNNLNSFIVALQKIQHLTNLDKGLKL</sequence>
<evidence type="ECO:0000313" key="2">
    <source>
        <dbReference type="Proteomes" id="UP001283691"/>
    </source>
</evidence>
<gene>
    <name evidence="1" type="ORF">Q6A80_05870</name>
</gene>